<dbReference type="AlphaFoldDB" id="A0A6N2VKX8"/>
<comment type="similarity">
    <text evidence="1">Belongs to the aldo/keto reductase family.</text>
</comment>
<dbReference type="PANTHER" id="PTHR43827:SF3">
    <property type="entry name" value="NADP-DEPENDENT OXIDOREDUCTASE DOMAIN-CONTAINING PROTEIN"/>
    <property type="match status" value="1"/>
</dbReference>
<dbReference type="Pfam" id="PF00248">
    <property type="entry name" value="Aldo_ket_red"/>
    <property type="match status" value="1"/>
</dbReference>
<evidence type="ECO:0000259" key="7">
    <source>
        <dbReference type="Pfam" id="PF00248"/>
    </source>
</evidence>
<feature type="binding site" evidence="5">
    <location>
        <position position="96"/>
    </location>
    <ligand>
        <name>substrate</name>
    </ligand>
</feature>
<feature type="site" description="Lowers pKa of active site Tyr" evidence="6">
    <location>
        <position position="63"/>
    </location>
</feature>
<proteinExistence type="inferred from homology"/>
<dbReference type="InterPro" id="IPR023210">
    <property type="entry name" value="NADP_OxRdtase_dom"/>
</dbReference>
<evidence type="ECO:0000256" key="2">
    <source>
        <dbReference type="ARBA" id="ARBA00022857"/>
    </source>
</evidence>
<dbReference type="PANTHER" id="PTHR43827">
    <property type="entry name" value="2,5-DIKETO-D-GLUCONIC ACID REDUCTASE"/>
    <property type="match status" value="1"/>
</dbReference>
<reference evidence="8" key="1">
    <citation type="submission" date="2019-11" db="EMBL/GenBank/DDBJ databases">
        <authorList>
            <person name="Feng L."/>
        </authorList>
    </citation>
    <scope>NUCLEOTIDE SEQUENCE</scope>
    <source>
        <strain evidence="8">BfaecisLFYP10</strain>
    </source>
</reference>
<dbReference type="EMBL" id="CACRSZ010000054">
    <property type="protein sequence ID" value="VYT31205.1"/>
    <property type="molecule type" value="Genomic_DNA"/>
</dbReference>
<dbReference type="GO" id="GO:0050580">
    <property type="term" value="F:2,5-didehydrogluconate reductase activity"/>
    <property type="evidence" value="ECO:0007669"/>
    <property type="project" value="UniProtKB-EC"/>
</dbReference>
<dbReference type="RefSeq" id="WP_413563171.1">
    <property type="nucleotide sequence ID" value="NZ_CACRSZ010000054.1"/>
</dbReference>
<dbReference type="PIRSF" id="PIRSF000097">
    <property type="entry name" value="AKR"/>
    <property type="match status" value="1"/>
</dbReference>
<evidence type="ECO:0000256" key="3">
    <source>
        <dbReference type="ARBA" id="ARBA00023002"/>
    </source>
</evidence>
<organism evidence="8">
    <name type="scientific">Bacteroides faecis</name>
    <dbReference type="NCBI Taxonomy" id="674529"/>
    <lineage>
        <taxon>Bacteria</taxon>
        <taxon>Pseudomonadati</taxon>
        <taxon>Bacteroidota</taxon>
        <taxon>Bacteroidia</taxon>
        <taxon>Bacteroidales</taxon>
        <taxon>Bacteroidaceae</taxon>
        <taxon>Bacteroides</taxon>
    </lineage>
</organism>
<protein>
    <submittedName>
        <fullName evidence="8">2,5-diketo-D-gluconic acid reductase A</fullName>
        <ecNumber evidence="8">1.1.1.274</ecNumber>
    </submittedName>
</protein>
<keyword evidence="2" id="KW-0521">NADP</keyword>
<feature type="active site" description="Proton donor" evidence="4">
    <location>
        <position position="34"/>
    </location>
</feature>
<keyword evidence="3 8" id="KW-0560">Oxidoreductase</keyword>
<evidence type="ECO:0000256" key="1">
    <source>
        <dbReference type="ARBA" id="ARBA00007905"/>
    </source>
</evidence>
<feature type="domain" description="NADP-dependent oxidoreductase" evidence="7">
    <location>
        <begin position="14"/>
        <end position="249"/>
    </location>
</feature>
<dbReference type="Gene3D" id="3.20.20.100">
    <property type="entry name" value="NADP-dependent oxidoreductase domain"/>
    <property type="match status" value="1"/>
</dbReference>
<dbReference type="SUPFAM" id="SSF51430">
    <property type="entry name" value="NAD(P)-linked oxidoreductase"/>
    <property type="match status" value="1"/>
</dbReference>
<evidence type="ECO:0000256" key="4">
    <source>
        <dbReference type="PIRSR" id="PIRSR000097-1"/>
    </source>
</evidence>
<name>A0A6N2VKX8_9BACE</name>
<gene>
    <name evidence="8" type="primary">dkgA</name>
    <name evidence="8" type="ORF">BFLFYP10_02331</name>
</gene>
<dbReference type="EC" id="1.1.1.274" evidence="8"/>
<dbReference type="InterPro" id="IPR036812">
    <property type="entry name" value="NAD(P)_OxRdtase_dom_sf"/>
</dbReference>
<evidence type="ECO:0000256" key="6">
    <source>
        <dbReference type="PIRSR" id="PIRSR000097-3"/>
    </source>
</evidence>
<evidence type="ECO:0000256" key="5">
    <source>
        <dbReference type="PIRSR" id="PIRSR000097-2"/>
    </source>
</evidence>
<sequence length="264" mass="30955">MSFIKDRQSYKGYCQIVDAALDGGFRWFDCARDYGNEPYVGKAIRDICIKKGLKRNDVYLTTKVGNSQQVQKDMERELFVSLKNLQTDYIDLWMLHWPYPDYFIDNWKQMIGIYKQGLVKAIGICNMNSLYLNKLISSDVEILPLVIQNEIHPFNTDYEFQTDCSKYDILFEAHTACGSMIDKITQNKLLIELSRKYRKTISQIILRWHNQQGRVPVTRSKNTSRCISMLDLFDFELSQEEMAKIAYLNEDYCLIPKSVFCIGY</sequence>
<dbReference type="InterPro" id="IPR020471">
    <property type="entry name" value="AKR"/>
</dbReference>
<accession>A0A6N2VKX8</accession>
<dbReference type="PRINTS" id="PR00069">
    <property type="entry name" value="ALDKETRDTASE"/>
</dbReference>
<evidence type="ECO:0000313" key="8">
    <source>
        <dbReference type="EMBL" id="VYT31205.1"/>
    </source>
</evidence>
<dbReference type="CDD" id="cd19071">
    <property type="entry name" value="AKR_AKR1-5-like"/>
    <property type="match status" value="1"/>
</dbReference>